<evidence type="ECO:0000313" key="3">
    <source>
        <dbReference type="EMBL" id="QHU12026.1"/>
    </source>
</evidence>
<dbReference type="EMBL" id="MN740795">
    <property type="protein sequence ID" value="QHU12026.1"/>
    <property type="molecule type" value="Genomic_DNA"/>
</dbReference>
<accession>A0A6C0K4L1</accession>
<feature type="coiled-coil region" evidence="1">
    <location>
        <begin position="311"/>
        <end position="338"/>
    </location>
</feature>
<keyword evidence="1" id="KW-0175">Coiled coil</keyword>
<sequence>MEEEELLLDKYTRLIKKLRTLSDSDAAKEIFLFFSESFAPLWIKLQQSLLYDFTLDSAMRNTVIRPETLKKALQNDQEEVRLFHAWMAKNKDSPLSHYVKDLKPILSECSSIITKPILKLIKKIRKEGGEKNKEAFFKNYRPQLIKVHNAYNSLLLLIGIRLSEDVFFEKDKRDKFKWSKSYERLDRDRQHLDDIKINVLWRNIITIYSFLAKGSVPKTHEDFLKDLYDEYFQYYDITLAEISGAGKIDLEKDIQELRTVLTKILDGLLEGNITKVKDGLYTHFARSNNDEIKKRIVLPLIVEKRIVKKRLDRVVEMKKLLEKKKKEKEKKRKNKTAHVLRVDQLRAVLTAIEKMAIQQQQQQDFSIYHDATLTEQEYEKSLQGEPSPPVVVPPAQGQHHQQQQQQQLTAQSFFREIFHDKYPSLGTAQGAQAQFRGQKKETVYRDNTHRLITALSQSAVWQSLLHNVTPNVYFIDMANVLKTCPIPEWRDLTFLQRKEFILSQYAQIPGLLKRHYLNRFTGEPMKHHQGNELYVLFGQKNMENASDDIVYVNQPNRQFIIILVGCFDRTQNCNCYEDPEIKNEMDDFALLYTASQMVRYRENLLYSIKEKASQLQGAFTALGISQDYRVALRDLTEYAKRKSRQRYHIVSNDQYKRKRLRYTLEEKGHVSFYEYPIVVVDMSTSVTTDEELRTILRENIPETDIRRIPGRLLQPVAFPCYGIIARLIPNPLIRQQVMEILAVME</sequence>
<feature type="region of interest" description="Disordered" evidence="2">
    <location>
        <begin position="382"/>
        <end position="403"/>
    </location>
</feature>
<reference evidence="3" key="1">
    <citation type="journal article" date="2020" name="Nature">
        <title>Giant virus diversity and host interactions through global metagenomics.</title>
        <authorList>
            <person name="Schulz F."/>
            <person name="Roux S."/>
            <person name="Paez-Espino D."/>
            <person name="Jungbluth S."/>
            <person name="Walsh D.A."/>
            <person name="Denef V.J."/>
            <person name="McMahon K.D."/>
            <person name="Konstantinidis K.T."/>
            <person name="Eloe-Fadrosh E.A."/>
            <person name="Kyrpides N.C."/>
            <person name="Woyke T."/>
        </authorList>
    </citation>
    <scope>NUCLEOTIDE SEQUENCE</scope>
    <source>
        <strain evidence="3">GVMAG-S-1101169-75</strain>
    </source>
</reference>
<name>A0A6C0K4L1_9ZZZZ</name>
<dbReference type="AlphaFoldDB" id="A0A6C0K4L1"/>
<evidence type="ECO:0000256" key="1">
    <source>
        <dbReference type="SAM" id="Coils"/>
    </source>
</evidence>
<evidence type="ECO:0000256" key="2">
    <source>
        <dbReference type="SAM" id="MobiDB-lite"/>
    </source>
</evidence>
<protein>
    <submittedName>
        <fullName evidence="3">Uncharacterized protein</fullName>
    </submittedName>
</protein>
<organism evidence="3">
    <name type="scientific">viral metagenome</name>
    <dbReference type="NCBI Taxonomy" id="1070528"/>
    <lineage>
        <taxon>unclassified sequences</taxon>
        <taxon>metagenomes</taxon>
        <taxon>organismal metagenomes</taxon>
    </lineage>
</organism>
<proteinExistence type="predicted"/>